<proteinExistence type="predicted"/>
<dbReference type="EMBL" id="CAADRP010001552">
    <property type="protein sequence ID" value="VFU40728.1"/>
    <property type="molecule type" value="Genomic_DNA"/>
</dbReference>
<dbReference type="AlphaFoldDB" id="A0A6N2LTS3"/>
<sequence length="93" mass="10655">MLNVLVLLCISPQSSSISLPRLLISLKFLCKVAFEEARKYEGRVVLGDRPVHITLLYSLLFQALFLPSSEDLEKMVYINCFKTNCCSSLRLWK</sequence>
<name>A0A6N2LTS3_SALVM</name>
<feature type="signal peptide" evidence="1">
    <location>
        <begin position="1"/>
        <end position="16"/>
    </location>
</feature>
<evidence type="ECO:0000313" key="2">
    <source>
        <dbReference type="EMBL" id="VFU40728.1"/>
    </source>
</evidence>
<reference evidence="2" key="1">
    <citation type="submission" date="2019-03" db="EMBL/GenBank/DDBJ databases">
        <authorList>
            <person name="Mank J."/>
            <person name="Almeida P."/>
        </authorList>
    </citation>
    <scope>NUCLEOTIDE SEQUENCE</scope>
    <source>
        <strain evidence="2">78183</strain>
    </source>
</reference>
<feature type="chain" id="PRO_5026915682" evidence="1">
    <location>
        <begin position="17"/>
        <end position="93"/>
    </location>
</feature>
<protein>
    <submittedName>
        <fullName evidence="2">Uncharacterized protein</fullName>
    </submittedName>
</protein>
<organism evidence="2">
    <name type="scientific">Salix viminalis</name>
    <name type="common">Common osier</name>
    <name type="synonym">Basket willow</name>
    <dbReference type="NCBI Taxonomy" id="40686"/>
    <lineage>
        <taxon>Eukaryota</taxon>
        <taxon>Viridiplantae</taxon>
        <taxon>Streptophyta</taxon>
        <taxon>Embryophyta</taxon>
        <taxon>Tracheophyta</taxon>
        <taxon>Spermatophyta</taxon>
        <taxon>Magnoliopsida</taxon>
        <taxon>eudicotyledons</taxon>
        <taxon>Gunneridae</taxon>
        <taxon>Pentapetalae</taxon>
        <taxon>rosids</taxon>
        <taxon>fabids</taxon>
        <taxon>Malpighiales</taxon>
        <taxon>Salicaceae</taxon>
        <taxon>Saliceae</taxon>
        <taxon>Salix</taxon>
    </lineage>
</organism>
<evidence type="ECO:0000256" key="1">
    <source>
        <dbReference type="SAM" id="SignalP"/>
    </source>
</evidence>
<accession>A0A6N2LTS3</accession>
<gene>
    <name evidence="2" type="ORF">SVIM_LOCUS235704</name>
</gene>
<keyword evidence="1" id="KW-0732">Signal</keyword>